<accession>A0A7X0MR67</accession>
<dbReference type="RefSeq" id="WP_184507502.1">
    <property type="nucleotide sequence ID" value="NZ_JACHBT010000018.1"/>
</dbReference>
<dbReference type="InterPro" id="IPR012495">
    <property type="entry name" value="TadE-like_dom"/>
</dbReference>
<proteinExistence type="predicted"/>
<evidence type="ECO:0000256" key="1">
    <source>
        <dbReference type="SAM" id="Phobius"/>
    </source>
</evidence>
<name>A0A7X0MR67_9SPHN</name>
<organism evidence="3 4">
    <name type="scientific">Sphingomonas endophytica</name>
    <dbReference type="NCBI Taxonomy" id="869719"/>
    <lineage>
        <taxon>Bacteria</taxon>
        <taxon>Pseudomonadati</taxon>
        <taxon>Pseudomonadota</taxon>
        <taxon>Alphaproteobacteria</taxon>
        <taxon>Sphingomonadales</taxon>
        <taxon>Sphingomonadaceae</taxon>
        <taxon>Sphingomonas</taxon>
    </lineage>
</organism>
<sequence length="194" mass="21781">MRRLLLDRTGAIAVEFALAAPVLLILICSGLELGYAAYLRAVIEGEMQRASRSRTLETASDLTQRALIENRVRDMVHQLAPAATVDFTRRAFRDYAEVEAPFEPFHDINANGRCDFPETYEDLNNNGRWDEQGVSADSDGNARDVVVYTAIVHHARLLPIAINPLRQERPITAKTAFRNQPFDQQASVIERTCP</sequence>
<evidence type="ECO:0000313" key="3">
    <source>
        <dbReference type="EMBL" id="MBB6506163.1"/>
    </source>
</evidence>
<feature type="domain" description="TadE-like" evidence="2">
    <location>
        <begin position="10"/>
        <end position="44"/>
    </location>
</feature>
<keyword evidence="1" id="KW-0472">Membrane</keyword>
<evidence type="ECO:0000313" key="4">
    <source>
        <dbReference type="Proteomes" id="UP000522313"/>
    </source>
</evidence>
<gene>
    <name evidence="3" type="ORF">F4693_003160</name>
</gene>
<feature type="transmembrane region" description="Helical" evidence="1">
    <location>
        <begin position="12"/>
        <end position="38"/>
    </location>
</feature>
<evidence type="ECO:0000259" key="2">
    <source>
        <dbReference type="Pfam" id="PF07811"/>
    </source>
</evidence>
<keyword evidence="1" id="KW-1133">Transmembrane helix</keyword>
<comment type="caution">
    <text evidence="3">The sequence shown here is derived from an EMBL/GenBank/DDBJ whole genome shotgun (WGS) entry which is preliminary data.</text>
</comment>
<reference evidence="3 4" key="1">
    <citation type="submission" date="2020-08" db="EMBL/GenBank/DDBJ databases">
        <title>The Agave Microbiome: Exploring the role of microbial communities in plant adaptations to desert environments.</title>
        <authorList>
            <person name="Partida-Martinez L.P."/>
        </authorList>
    </citation>
    <scope>NUCLEOTIDE SEQUENCE [LARGE SCALE GENOMIC DNA]</scope>
    <source>
        <strain evidence="3 4">AS3.13</strain>
    </source>
</reference>
<keyword evidence="1" id="KW-0812">Transmembrane</keyword>
<protein>
    <recommendedName>
        <fullName evidence="2">TadE-like domain-containing protein</fullName>
    </recommendedName>
</protein>
<dbReference type="Pfam" id="PF07811">
    <property type="entry name" value="TadE"/>
    <property type="match status" value="1"/>
</dbReference>
<dbReference type="Proteomes" id="UP000522313">
    <property type="component" value="Unassembled WGS sequence"/>
</dbReference>
<dbReference type="AlphaFoldDB" id="A0A7X0MR67"/>
<dbReference type="EMBL" id="JACHBT010000018">
    <property type="protein sequence ID" value="MBB6506163.1"/>
    <property type="molecule type" value="Genomic_DNA"/>
</dbReference>
<reference evidence="3 4" key="2">
    <citation type="submission" date="2020-08" db="EMBL/GenBank/DDBJ databases">
        <authorList>
            <person name="Partida-Martinez L."/>
            <person name="Huntemann M."/>
            <person name="Clum A."/>
            <person name="Wang J."/>
            <person name="Palaniappan K."/>
            <person name="Ritter S."/>
            <person name="Chen I.-M."/>
            <person name="Stamatis D."/>
            <person name="Reddy T."/>
            <person name="O'Malley R."/>
            <person name="Daum C."/>
            <person name="Shapiro N."/>
            <person name="Ivanova N."/>
            <person name="Kyrpides N."/>
            <person name="Woyke T."/>
        </authorList>
    </citation>
    <scope>NUCLEOTIDE SEQUENCE [LARGE SCALE GENOMIC DNA]</scope>
    <source>
        <strain evidence="3 4">AS3.13</strain>
    </source>
</reference>